<dbReference type="GO" id="GO:0030150">
    <property type="term" value="P:protein import into mitochondrial matrix"/>
    <property type="evidence" value="ECO:0007669"/>
    <property type="project" value="TreeGrafter"/>
</dbReference>
<comment type="subcellular location">
    <subcellularLocation>
        <location evidence="1">Membrane</location>
        <topology evidence="1">Multi-pass membrane protein</topology>
    </subcellularLocation>
</comment>
<gene>
    <name evidence="5" type="ORF">LITE_LOCUS34328</name>
</gene>
<sequence length="172" mass="18386">MFLEKLVEVGEVPLSAIGGRRGRRNYRRIEGRLVVLEAVGAPRLKKVDLVRREGGRVLNSSGHVGRVWGNRIGIVGLIYAMAESGIVAATDRDDVWTSVAAGLGTGAVCRAARGVRSAAVAGALRGLAAGAVVRVGQRDGTGYPSRLKRVPSPVWRPKSFPYPKPIWETGIH</sequence>
<organism evidence="5 6">
    <name type="scientific">Linum tenue</name>
    <dbReference type="NCBI Taxonomy" id="586396"/>
    <lineage>
        <taxon>Eukaryota</taxon>
        <taxon>Viridiplantae</taxon>
        <taxon>Streptophyta</taxon>
        <taxon>Embryophyta</taxon>
        <taxon>Tracheophyta</taxon>
        <taxon>Spermatophyta</taxon>
        <taxon>Magnoliopsida</taxon>
        <taxon>eudicotyledons</taxon>
        <taxon>Gunneridae</taxon>
        <taxon>Pentapetalae</taxon>
        <taxon>rosids</taxon>
        <taxon>fabids</taxon>
        <taxon>Malpighiales</taxon>
        <taxon>Linaceae</taxon>
        <taxon>Linum</taxon>
    </lineage>
</organism>
<dbReference type="Pfam" id="PF02466">
    <property type="entry name" value="Tim17"/>
    <property type="match status" value="1"/>
</dbReference>
<evidence type="ECO:0000256" key="3">
    <source>
        <dbReference type="ARBA" id="ARBA00022989"/>
    </source>
</evidence>
<proteinExistence type="predicted"/>
<keyword evidence="6" id="KW-1185">Reference proteome</keyword>
<keyword evidence="4" id="KW-0472">Membrane</keyword>
<keyword evidence="2" id="KW-0812">Transmembrane</keyword>
<accession>A0AAV0NNH8</accession>
<dbReference type="EMBL" id="CAMGYJ010000008">
    <property type="protein sequence ID" value="CAI0460096.1"/>
    <property type="molecule type" value="Genomic_DNA"/>
</dbReference>
<dbReference type="AlphaFoldDB" id="A0AAV0NNH8"/>
<dbReference type="PANTHER" id="PTHR15371:SF0">
    <property type="entry name" value="SD19278P"/>
    <property type="match status" value="1"/>
</dbReference>
<dbReference type="InterPro" id="IPR045238">
    <property type="entry name" value="Tim23-like"/>
</dbReference>
<protein>
    <submittedName>
        <fullName evidence="5">Uncharacterized protein</fullName>
    </submittedName>
</protein>
<evidence type="ECO:0000256" key="2">
    <source>
        <dbReference type="ARBA" id="ARBA00022692"/>
    </source>
</evidence>
<evidence type="ECO:0000256" key="1">
    <source>
        <dbReference type="ARBA" id="ARBA00004141"/>
    </source>
</evidence>
<evidence type="ECO:0000313" key="6">
    <source>
        <dbReference type="Proteomes" id="UP001154282"/>
    </source>
</evidence>
<reference evidence="5" key="1">
    <citation type="submission" date="2022-08" db="EMBL/GenBank/DDBJ databases">
        <authorList>
            <person name="Gutierrez-Valencia J."/>
        </authorList>
    </citation>
    <scope>NUCLEOTIDE SEQUENCE</scope>
</reference>
<dbReference type="GO" id="GO:0008320">
    <property type="term" value="F:protein transmembrane transporter activity"/>
    <property type="evidence" value="ECO:0007669"/>
    <property type="project" value="TreeGrafter"/>
</dbReference>
<name>A0AAV0NNH8_9ROSI</name>
<keyword evidence="3" id="KW-1133">Transmembrane helix</keyword>
<evidence type="ECO:0000256" key="4">
    <source>
        <dbReference type="ARBA" id="ARBA00023136"/>
    </source>
</evidence>
<evidence type="ECO:0000313" key="5">
    <source>
        <dbReference type="EMBL" id="CAI0460096.1"/>
    </source>
</evidence>
<dbReference type="GO" id="GO:0005744">
    <property type="term" value="C:TIM23 mitochondrial import inner membrane translocase complex"/>
    <property type="evidence" value="ECO:0007669"/>
    <property type="project" value="TreeGrafter"/>
</dbReference>
<dbReference type="PANTHER" id="PTHR15371">
    <property type="entry name" value="TIM23"/>
    <property type="match status" value="1"/>
</dbReference>
<dbReference type="Proteomes" id="UP001154282">
    <property type="component" value="Unassembled WGS sequence"/>
</dbReference>
<comment type="caution">
    <text evidence="5">The sequence shown here is derived from an EMBL/GenBank/DDBJ whole genome shotgun (WGS) entry which is preliminary data.</text>
</comment>